<evidence type="ECO:0000256" key="1">
    <source>
        <dbReference type="ARBA" id="ARBA00004651"/>
    </source>
</evidence>
<keyword evidence="7 9" id="KW-0472">Membrane</keyword>
<feature type="transmembrane region" description="Helical" evidence="9">
    <location>
        <begin position="100"/>
        <end position="117"/>
    </location>
</feature>
<proteinExistence type="predicted"/>
<evidence type="ECO:0000313" key="11">
    <source>
        <dbReference type="Proteomes" id="UP001595900"/>
    </source>
</evidence>
<keyword evidence="11" id="KW-1185">Reference proteome</keyword>
<feature type="transmembrane region" description="Helical" evidence="9">
    <location>
        <begin position="332"/>
        <end position="356"/>
    </location>
</feature>
<dbReference type="PANTHER" id="PTHR33908">
    <property type="entry name" value="MANNOSYLTRANSFERASE YKCB-RELATED"/>
    <property type="match status" value="1"/>
</dbReference>
<feature type="compositionally biased region" description="Low complexity" evidence="8">
    <location>
        <begin position="557"/>
        <end position="581"/>
    </location>
</feature>
<evidence type="ECO:0008006" key="12">
    <source>
        <dbReference type="Google" id="ProtNLM"/>
    </source>
</evidence>
<evidence type="ECO:0000256" key="6">
    <source>
        <dbReference type="ARBA" id="ARBA00022989"/>
    </source>
</evidence>
<dbReference type="Proteomes" id="UP001595900">
    <property type="component" value="Unassembled WGS sequence"/>
</dbReference>
<feature type="transmembrane region" description="Helical" evidence="9">
    <location>
        <begin position="179"/>
        <end position="210"/>
    </location>
</feature>
<dbReference type="RefSeq" id="WP_390229471.1">
    <property type="nucleotide sequence ID" value="NZ_JBHSCN010000005.1"/>
</dbReference>
<feature type="transmembrane region" description="Helical" evidence="9">
    <location>
        <begin position="387"/>
        <end position="405"/>
    </location>
</feature>
<protein>
    <recommendedName>
        <fullName evidence="12">Mannosyltransferase</fullName>
    </recommendedName>
</protein>
<accession>A0ABV8QAD0</accession>
<feature type="transmembrane region" description="Helical" evidence="9">
    <location>
        <begin position="222"/>
        <end position="243"/>
    </location>
</feature>
<dbReference type="InterPro" id="IPR050297">
    <property type="entry name" value="LipidA_mod_glycosyltrf_83"/>
</dbReference>
<feature type="transmembrane region" description="Helical" evidence="9">
    <location>
        <begin position="123"/>
        <end position="144"/>
    </location>
</feature>
<gene>
    <name evidence="10" type="ORF">ACFOYW_12955</name>
</gene>
<evidence type="ECO:0000256" key="7">
    <source>
        <dbReference type="ARBA" id="ARBA00023136"/>
    </source>
</evidence>
<reference evidence="11" key="1">
    <citation type="journal article" date="2019" name="Int. J. Syst. Evol. Microbiol.">
        <title>The Global Catalogue of Microorganisms (GCM) 10K type strain sequencing project: providing services to taxonomists for standard genome sequencing and annotation.</title>
        <authorList>
            <consortium name="The Broad Institute Genomics Platform"/>
            <consortium name="The Broad Institute Genome Sequencing Center for Infectious Disease"/>
            <person name="Wu L."/>
            <person name="Ma J."/>
        </authorList>
    </citation>
    <scope>NUCLEOTIDE SEQUENCE [LARGE SCALE GENOMIC DNA]</scope>
    <source>
        <strain evidence="11">CGMCC 1.10363</strain>
    </source>
</reference>
<dbReference type="EMBL" id="JBHSCN010000005">
    <property type="protein sequence ID" value="MFC4244283.1"/>
    <property type="molecule type" value="Genomic_DNA"/>
</dbReference>
<feature type="transmembrane region" description="Helical" evidence="9">
    <location>
        <begin position="362"/>
        <end position="380"/>
    </location>
</feature>
<dbReference type="PANTHER" id="PTHR33908:SF3">
    <property type="entry name" value="UNDECAPRENYL PHOSPHATE-ALPHA-4-AMINO-4-DEOXY-L-ARABINOSE ARABINOSYL TRANSFERASE"/>
    <property type="match status" value="1"/>
</dbReference>
<evidence type="ECO:0000256" key="3">
    <source>
        <dbReference type="ARBA" id="ARBA00022676"/>
    </source>
</evidence>
<keyword evidence="3" id="KW-0328">Glycosyltransferase</keyword>
<feature type="region of interest" description="Disordered" evidence="8">
    <location>
        <begin position="546"/>
        <end position="581"/>
    </location>
</feature>
<name>A0ABV8QAD0_9MICO</name>
<comment type="caution">
    <text evidence="10">The sequence shown here is derived from an EMBL/GenBank/DDBJ whole genome shotgun (WGS) entry which is preliminary data.</text>
</comment>
<keyword evidence="6 9" id="KW-1133">Transmembrane helix</keyword>
<sequence>MSARRMDAWRMPAWRMPARRMNARRWSALTVAGFGFVVSFALSWVPSLDFNEAATVVSARRPWSAFWTEIHHVDAVHATYYAFMHLWLGVFGYTPMALRTPASIAAGVAAGLVVMLGSRLSGLRVGVAAGVVFAVLPITMWEGYWGREYELTMALATGLVLLFLAARDRTLREERSWPWWLAFAVMAAASQYVFGYLIMVCIGLAGSVALPAIRRRPRALSAMVRLGLASAVAIAAWAPIALLEMREKGQVSWIPGLSANTITGVLEVQYFQGSVPLAIIGWTAAAVATIGGVWAWRRRASAAGDASATASPGASATGDASATGGASATASLVTICLPWLVVPTGILLVLTGFGAHVYVPRYVAFTAPAMALLIAAPAAWIRWRPGLCTASIVAVLLAIVAPTWAAQRTPGAREADTWNTIAATVAAARKAEPAGARDAVVFGAAHAHKVATSQVIADIYPAAFAGMTDVTLAVPYTKASGLWSVGRPFTRALPSACGADYIWVLATVESHQASAAIDVLSGSRYHVSREWLFHGEQLVQLAADTPRGIPRRRPRSRPAAGARQTARAARAARAAPTAPTARMTRITLAATPLAP</sequence>
<evidence type="ECO:0000256" key="8">
    <source>
        <dbReference type="SAM" id="MobiDB-lite"/>
    </source>
</evidence>
<keyword evidence="4" id="KW-0808">Transferase</keyword>
<evidence type="ECO:0000313" key="10">
    <source>
        <dbReference type="EMBL" id="MFC4244283.1"/>
    </source>
</evidence>
<comment type="subcellular location">
    <subcellularLocation>
        <location evidence="1">Cell membrane</location>
        <topology evidence="1">Multi-pass membrane protein</topology>
    </subcellularLocation>
</comment>
<evidence type="ECO:0000256" key="2">
    <source>
        <dbReference type="ARBA" id="ARBA00022475"/>
    </source>
</evidence>
<feature type="transmembrane region" description="Helical" evidence="9">
    <location>
        <begin position="275"/>
        <end position="296"/>
    </location>
</feature>
<keyword evidence="2" id="KW-1003">Cell membrane</keyword>
<keyword evidence="5 9" id="KW-0812">Transmembrane</keyword>
<evidence type="ECO:0000256" key="9">
    <source>
        <dbReference type="SAM" id="Phobius"/>
    </source>
</evidence>
<evidence type="ECO:0000256" key="5">
    <source>
        <dbReference type="ARBA" id="ARBA00022692"/>
    </source>
</evidence>
<evidence type="ECO:0000256" key="4">
    <source>
        <dbReference type="ARBA" id="ARBA00022679"/>
    </source>
</evidence>
<organism evidence="10 11">
    <name type="scientific">Gryllotalpicola reticulitermitis</name>
    <dbReference type="NCBI Taxonomy" id="1184153"/>
    <lineage>
        <taxon>Bacteria</taxon>
        <taxon>Bacillati</taxon>
        <taxon>Actinomycetota</taxon>
        <taxon>Actinomycetes</taxon>
        <taxon>Micrococcales</taxon>
        <taxon>Microbacteriaceae</taxon>
        <taxon>Gryllotalpicola</taxon>
    </lineage>
</organism>